<keyword evidence="2" id="KW-0813">Transport</keyword>
<keyword evidence="4 7" id="KW-0812">Transmembrane</keyword>
<reference evidence="9 10" key="1">
    <citation type="submission" date="2019-03" db="EMBL/GenBank/DDBJ databases">
        <title>Genomic Encyclopedia of Archaeal and Bacterial Type Strains, Phase II (KMG-II): from individual species to whole genera.</title>
        <authorList>
            <person name="Goeker M."/>
        </authorList>
    </citation>
    <scope>NUCLEOTIDE SEQUENCE [LARGE SCALE GENOMIC DNA]</scope>
    <source>
        <strain evidence="9 10">DSM 24782</strain>
    </source>
</reference>
<dbReference type="Pfam" id="PF05977">
    <property type="entry name" value="MFS_3"/>
    <property type="match status" value="1"/>
</dbReference>
<keyword evidence="3" id="KW-1003">Cell membrane</keyword>
<feature type="transmembrane region" description="Helical" evidence="7">
    <location>
        <begin position="262"/>
        <end position="283"/>
    </location>
</feature>
<dbReference type="Gene3D" id="1.20.1250.20">
    <property type="entry name" value="MFS general substrate transporter like domains"/>
    <property type="match status" value="1"/>
</dbReference>
<dbReference type="RefSeq" id="WP_133763850.1">
    <property type="nucleotide sequence ID" value="NZ_BAAARP010000001.1"/>
</dbReference>
<protein>
    <submittedName>
        <fullName evidence="9">MFS-type transporter involved in bile tolerance (Atg22 family)</fullName>
    </submittedName>
</protein>
<dbReference type="GO" id="GO:0022857">
    <property type="term" value="F:transmembrane transporter activity"/>
    <property type="evidence" value="ECO:0007669"/>
    <property type="project" value="InterPro"/>
</dbReference>
<dbReference type="OrthoDB" id="145388at2"/>
<organism evidence="9 10">
    <name type="scientific">Amnibacterium kyonggiense</name>
    <dbReference type="NCBI Taxonomy" id="595671"/>
    <lineage>
        <taxon>Bacteria</taxon>
        <taxon>Bacillati</taxon>
        <taxon>Actinomycetota</taxon>
        <taxon>Actinomycetes</taxon>
        <taxon>Micrococcales</taxon>
        <taxon>Microbacteriaceae</taxon>
        <taxon>Amnibacterium</taxon>
    </lineage>
</organism>
<dbReference type="Proteomes" id="UP000295344">
    <property type="component" value="Unassembled WGS sequence"/>
</dbReference>
<evidence type="ECO:0000313" key="10">
    <source>
        <dbReference type="Proteomes" id="UP000295344"/>
    </source>
</evidence>
<feature type="transmembrane region" description="Helical" evidence="7">
    <location>
        <begin position="228"/>
        <end position="250"/>
    </location>
</feature>
<evidence type="ECO:0000313" key="9">
    <source>
        <dbReference type="EMBL" id="TDS79562.1"/>
    </source>
</evidence>
<feature type="transmembrane region" description="Helical" evidence="7">
    <location>
        <begin position="384"/>
        <end position="403"/>
    </location>
</feature>
<feature type="transmembrane region" description="Helical" evidence="7">
    <location>
        <begin position="20"/>
        <end position="43"/>
    </location>
</feature>
<evidence type="ECO:0000256" key="2">
    <source>
        <dbReference type="ARBA" id="ARBA00022448"/>
    </source>
</evidence>
<dbReference type="GO" id="GO:0005886">
    <property type="term" value="C:plasma membrane"/>
    <property type="evidence" value="ECO:0007669"/>
    <property type="project" value="UniProtKB-SubCell"/>
</dbReference>
<gene>
    <name evidence="9" type="ORF">CLV52_0093</name>
</gene>
<feature type="transmembrane region" description="Helical" evidence="7">
    <location>
        <begin position="295"/>
        <end position="317"/>
    </location>
</feature>
<dbReference type="InterPro" id="IPR036259">
    <property type="entry name" value="MFS_trans_sf"/>
</dbReference>
<evidence type="ECO:0000256" key="6">
    <source>
        <dbReference type="ARBA" id="ARBA00023136"/>
    </source>
</evidence>
<sequence length="413" mass="43509">MTVAQPRRFAALRNPQCATYLVGAALMMMADNIEHVITYWVLWQKFHSPALAGFEVISHWLPFLLLSVPFGQLADRYDCRRIIQVGGVLFALVSIAWGVLFATGTLTVWAACILLVLHGTAGAMWTPAEQLLLHDFVGREELPSAVRLNSTFRSLGILFGPVVGAVLLVGLGSTVGILVNALIYVPLIVFLFVTPFTGHTRDADVPRPRAGFREAFSTLRLIRTDRTLVSMLILAGLGSFFIGASLQTTMPAFADRFGAGDGLAYSALLFAVGAGGVVGGVLLEATRRIPSTVGAAVVSTVAYGAAILGFALTGWYWLALALLFVGGMANLASMSISQTVVQLLAPPAERGRVVGLYGVSANGLRMGSGLTVGLFGQAVGVGPALAWSSAALLVGTAIAGGVAERGRRRLLAR</sequence>
<evidence type="ECO:0000256" key="3">
    <source>
        <dbReference type="ARBA" id="ARBA00022475"/>
    </source>
</evidence>
<feature type="transmembrane region" description="Helical" evidence="7">
    <location>
        <begin position="177"/>
        <end position="197"/>
    </location>
</feature>
<accession>A0A4R7FPA9</accession>
<dbReference type="EMBL" id="SOAM01000001">
    <property type="protein sequence ID" value="TDS79562.1"/>
    <property type="molecule type" value="Genomic_DNA"/>
</dbReference>
<evidence type="ECO:0000256" key="4">
    <source>
        <dbReference type="ARBA" id="ARBA00022692"/>
    </source>
</evidence>
<dbReference type="PANTHER" id="PTHR23513">
    <property type="entry name" value="INTEGRAL MEMBRANE EFFLUX PROTEIN-RELATED"/>
    <property type="match status" value="1"/>
</dbReference>
<dbReference type="PANTHER" id="PTHR23513:SF11">
    <property type="entry name" value="STAPHYLOFERRIN A TRANSPORTER"/>
    <property type="match status" value="1"/>
</dbReference>
<evidence type="ECO:0000256" key="7">
    <source>
        <dbReference type="SAM" id="Phobius"/>
    </source>
</evidence>
<dbReference type="CDD" id="cd06173">
    <property type="entry name" value="MFS_MefA_like"/>
    <property type="match status" value="1"/>
</dbReference>
<dbReference type="InterPro" id="IPR010290">
    <property type="entry name" value="TM_effector"/>
</dbReference>
<feature type="transmembrane region" description="Helical" evidence="7">
    <location>
        <begin position="106"/>
        <end position="125"/>
    </location>
</feature>
<feature type="transmembrane region" description="Helical" evidence="7">
    <location>
        <begin position="82"/>
        <end position="100"/>
    </location>
</feature>
<evidence type="ECO:0000256" key="1">
    <source>
        <dbReference type="ARBA" id="ARBA00004651"/>
    </source>
</evidence>
<dbReference type="InterPro" id="IPR020846">
    <property type="entry name" value="MFS_dom"/>
</dbReference>
<comment type="caution">
    <text evidence="9">The sequence shown here is derived from an EMBL/GenBank/DDBJ whole genome shotgun (WGS) entry which is preliminary data.</text>
</comment>
<evidence type="ECO:0000259" key="8">
    <source>
        <dbReference type="PROSITE" id="PS50850"/>
    </source>
</evidence>
<dbReference type="PROSITE" id="PS50850">
    <property type="entry name" value="MFS"/>
    <property type="match status" value="1"/>
</dbReference>
<evidence type="ECO:0000256" key="5">
    <source>
        <dbReference type="ARBA" id="ARBA00022989"/>
    </source>
</evidence>
<keyword evidence="10" id="KW-1185">Reference proteome</keyword>
<proteinExistence type="predicted"/>
<feature type="domain" description="Major facilitator superfamily (MFS) profile" evidence="8">
    <location>
        <begin position="1"/>
        <end position="407"/>
    </location>
</feature>
<keyword evidence="6 7" id="KW-0472">Membrane</keyword>
<dbReference type="AlphaFoldDB" id="A0A4R7FPA9"/>
<comment type="subcellular location">
    <subcellularLocation>
        <location evidence="1">Cell membrane</location>
        <topology evidence="1">Multi-pass membrane protein</topology>
    </subcellularLocation>
</comment>
<dbReference type="SUPFAM" id="SSF103473">
    <property type="entry name" value="MFS general substrate transporter"/>
    <property type="match status" value="1"/>
</dbReference>
<keyword evidence="5 7" id="KW-1133">Transmembrane helix</keyword>
<name>A0A4R7FPA9_9MICO</name>